<evidence type="ECO:0000313" key="10">
    <source>
        <dbReference type="EMBL" id="KOO39825.1"/>
    </source>
</evidence>
<dbReference type="InterPro" id="IPR013534">
    <property type="entry name" value="Starch_synth_cat_dom"/>
</dbReference>
<comment type="similarity">
    <text evidence="3 7">Belongs to the glycosyltransferase 1 family. Bacterial/plant glycogen synthase subfamily.</text>
</comment>
<protein>
    <recommendedName>
        <fullName evidence="7">Glycogen synthase</fullName>
        <ecNumber evidence="7">2.4.1.21</ecNumber>
    </recommendedName>
    <alternativeName>
        <fullName evidence="7">Starch [bacterial glycogen] synthase</fullName>
    </alternativeName>
</protein>
<organism evidence="10">
    <name type="scientific">Halalkalibacterium halodurans</name>
    <name type="common">Bacillus halodurans</name>
    <dbReference type="NCBI Taxonomy" id="86665"/>
    <lineage>
        <taxon>Bacteria</taxon>
        <taxon>Bacillati</taxon>
        <taxon>Bacillota</taxon>
        <taxon>Bacilli</taxon>
        <taxon>Bacillales</taxon>
        <taxon>Bacillaceae</taxon>
        <taxon>Halalkalibacterium (ex Joshi et al. 2022)</taxon>
    </lineage>
</organism>
<comment type="caution">
    <text evidence="10">The sequence shown here is derived from an EMBL/GenBank/DDBJ whole genome shotgun (WGS) entry which is preliminary data.</text>
</comment>
<dbReference type="InterPro" id="IPR011835">
    <property type="entry name" value="GS/SS"/>
</dbReference>
<proteinExistence type="inferred from homology"/>
<dbReference type="GO" id="GO:0004373">
    <property type="term" value="F:alpha-1,4-glucan glucosyltransferase (UDP-glucose donor) activity"/>
    <property type="evidence" value="ECO:0007669"/>
    <property type="project" value="InterPro"/>
</dbReference>
<comment type="catalytic activity">
    <reaction evidence="1 7">
        <text>[(1-&gt;4)-alpha-D-glucosyl](n) + ADP-alpha-D-glucose = [(1-&gt;4)-alpha-D-glucosyl](n+1) + ADP + H(+)</text>
        <dbReference type="Rhea" id="RHEA:18189"/>
        <dbReference type="Rhea" id="RHEA-COMP:9584"/>
        <dbReference type="Rhea" id="RHEA-COMP:9587"/>
        <dbReference type="ChEBI" id="CHEBI:15378"/>
        <dbReference type="ChEBI" id="CHEBI:15444"/>
        <dbReference type="ChEBI" id="CHEBI:57498"/>
        <dbReference type="ChEBI" id="CHEBI:456216"/>
        <dbReference type="EC" id="2.4.1.21"/>
    </reaction>
</comment>
<reference evidence="10" key="1">
    <citation type="submission" date="2015-08" db="EMBL/GenBank/DDBJ databases">
        <title>Complete DNA Sequence of Pseudomonas syringae pv. actinidiae, the Causal Agent of Kiwifruit Canker Disease.</title>
        <authorList>
            <person name="Rikkerink E.H.A."/>
            <person name="Fineran P.C."/>
        </authorList>
    </citation>
    <scope>NUCLEOTIDE SEQUENCE</scope>
    <source>
        <strain evidence="10">DSM 13666</strain>
    </source>
</reference>
<accession>A0A0M0KM02</accession>
<keyword evidence="5 7" id="KW-0808">Transferase</keyword>
<keyword evidence="4 7" id="KW-0328">Glycosyltransferase</keyword>
<evidence type="ECO:0000259" key="8">
    <source>
        <dbReference type="Pfam" id="PF00534"/>
    </source>
</evidence>
<dbReference type="EC" id="2.4.1.21" evidence="7"/>
<evidence type="ECO:0000256" key="2">
    <source>
        <dbReference type="ARBA" id="ARBA00002764"/>
    </source>
</evidence>
<evidence type="ECO:0000256" key="7">
    <source>
        <dbReference type="HAMAP-Rule" id="MF_00484"/>
    </source>
</evidence>
<dbReference type="Pfam" id="PF08323">
    <property type="entry name" value="Glyco_transf_5"/>
    <property type="match status" value="1"/>
</dbReference>
<comment type="pathway">
    <text evidence="7">Glycan biosynthesis; glycogen biosynthesis.</text>
</comment>
<dbReference type="EMBL" id="LILD01000001">
    <property type="protein sequence ID" value="KOO39825.1"/>
    <property type="molecule type" value="Genomic_DNA"/>
</dbReference>
<feature type="binding site" evidence="7">
    <location>
        <position position="15"/>
    </location>
    <ligand>
        <name>ADP-alpha-D-glucose</name>
        <dbReference type="ChEBI" id="CHEBI:57498"/>
    </ligand>
</feature>
<dbReference type="Pfam" id="PF00534">
    <property type="entry name" value="Glycos_transf_1"/>
    <property type="match status" value="1"/>
</dbReference>
<dbReference type="GO" id="GO:0009011">
    <property type="term" value="F:alpha-1,4-glucan glucosyltransferase (ADP-glucose donor) activity"/>
    <property type="evidence" value="ECO:0007669"/>
    <property type="project" value="UniProtKB-UniRule"/>
</dbReference>
<evidence type="ECO:0000256" key="3">
    <source>
        <dbReference type="ARBA" id="ARBA00010281"/>
    </source>
</evidence>
<evidence type="ECO:0000256" key="5">
    <source>
        <dbReference type="ARBA" id="ARBA00022679"/>
    </source>
</evidence>
<gene>
    <name evidence="7" type="primary">glgA</name>
    <name evidence="10" type="ORF">AMD02_13925</name>
</gene>
<dbReference type="InterPro" id="IPR001296">
    <property type="entry name" value="Glyco_trans_1"/>
</dbReference>
<dbReference type="GO" id="GO:0005978">
    <property type="term" value="P:glycogen biosynthetic process"/>
    <property type="evidence" value="ECO:0007669"/>
    <property type="project" value="UniProtKB-UniRule"/>
</dbReference>
<evidence type="ECO:0000256" key="4">
    <source>
        <dbReference type="ARBA" id="ARBA00022676"/>
    </source>
</evidence>
<dbReference type="UniPathway" id="UPA00164"/>
<evidence type="ECO:0000256" key="1">
    <source>
        <dbReference type="ARBA" id="ARBA00001478"/>
    </source>
</evidence>
<dbReference type="PANTHER" id="PTHR45825">
    <property type="entry name" value="GRANULE-BOUND STARCH SYNTHASE 1, CHLOROPLASTIC/AMYLOPLASTIC"/>
    <property type="match status" value="1"/>
</dbReference>
<evidence type="ECO:0000259" key="9">
    <source>
        <dbReference type="Pfam" id="PF08323"/>
    </source>
</evidence>
<dbReference type="RefSeq" id="WP_053431680.1">
    <property type="nucleotide sequence ID" value="NZ_LILD02000002.1"/>
</dbReference>
<sequence>MNVLHVASECSPFFKTGGLADVLGSLPKALLKQGINVSVILPKYGHLSDEWQNQLTLKKSFTVSVTWRNQYCGLEQFVYQGVTYYFIDNEYYFKRERLYGYLDEAERFTFFNHAVLSSLPFLDESPDLIHCHDWQSGLIPAYMKTGSVENPVPTVFTIHNLRYQGAFPLDVFRELLHFAPEHFAGLEMDGAINFLKGALVHSDRVTTVSPTYAQEIQTPAFGEGLHGLLHQERGKTKGILNGVDLEDFDPKTDPHVTYPYKHNQMEKRKNKQVIQRLFELPERKDIPLIAMVSRLVEEKGVPLLTQIAGELVTTENVQLAILGTGDPSLEDQLHHLASLHPHQISFKCVFAEPLARKLYAGADLFIMPSRFEPCGLSQMISLRYETVPIVRETGGLYDTIQSYNEEIGEGNGFSFTHYNAHDFLYTIKRALRFYRTEKEWENLLLNIYSSEVGWDVSAKQYTALYEEILGKRKVEA</sequence>
<dbReference type="NCBIfam" id="NF001898">
    <property type="entry name" value="PRK00654.1-1"/>
    <property type="match status" value="1"/>
</dbReference>
<dbReference type="AlphaFoldDB" id="A0A0M0KM02"/>
<dbReference type="Gene3D" id="3.40.50.2000">
    <property type="entry name" value="Glycogen Phosphorylase B"/>
    <property type="match status" value="2"/>
</dbReference>
<dbReference type="SUPFAM" id="SSF53756">
    <property type="entry name" value="UDP-Glycosyltransferase/glycogen phosphorylase"/>
    <property type="match status" value="1"/>
</dbReference>
<dbReference type="PATRIC" id="fig|136160.3.peg.3239"/>
<comment type="function">
    <text evidence="2 7">Synthesizes alpha-1,4-glucan chains using ADP-glucose.</text>
</comment>
<dbReference type="HAMAP" id="MF_00484">
    <property type="entry name" value="Glycogen_synth"/>
    <property type="match status" value="1"/>
</dbReference>
<evidence type="ECO:0000256" key="6">
    <source>
        <dbReference type="ARBA" id="ARBA00023056"/>
    </source>
</evidence>
<name>A0A0M0KM02_ALKHA</name>
<feature type="domain" description="Starch synthase catalytic" evidence="9">
    <location>
        <begin position="2"/>
        <end position="230"/>
    </location>
</feature>
<dbReference type="PANTHER" id="PTHR45825:SF11">
    <property type="entry name" value="ALPHA AMYLASE DOMAIN-CONTAINING PROTEIN"/>
    <property type="match status" value="1"/>
</dbReference>
<dbReference type="NCBIfam" id="TIGR02095">
    <property type="entry name" value="glgA"/>
    <property type="match status" value="1"/>
</dbReference>
<feature type="domain" description="Glycosyl transferase family 1" evidence="8">
    <location>
        <begin position="279"/>
        <end position="437"/>
    </location>
</feature>
<keyword evidence="6 7" id="KW-0320">Glycogen biosynthesis</keyword>
<dbReference type="CDD" id="cd03791">
    <property type="entry name" value="GT5_Glycogen_synthase_DULL1-like"/>
    <property type="match status" value="1"/>
</dbReference>